<dbReference type="HAMAP" id="MF_00528">
    <property type="entry name" value="Maf"/>
    <property type="match status" value="1"/>
</dbReference>
<dbReference type="GO" id="GO:0047429">
    <property type="term" value="F:nucleoside triphosphate diphosphatase activity"/>
    <property type="evidence" value="ECO:0007669"/>
    <property type="project" value="UniProtKB-EC"/>
</dbReference>
<keyword evidence="4" id="KW-0963">Cytoplasm</keyword>
<dbReference type="InterPro" id="IPR029001">
    <property type="entry name" value="ITPase-like_fam"/>
</dbReference>
<dbReference type="EC" id="3.6.1.9" evidence="4"/>
<dbReference type="InterPro" id="IPR003697">
    <property type="entry name" value="Maf-like"/>
</dbReference>
<evidence type="ECO:0000313" key="6">
    <source>
        <dbReference type="EMBL" id="PSK80254.1"/>
    </source>
</evidence>
<comment type="catalytic activity">
    <reaction evidence="4">
        <text>UTP + H2O = UMP + diphosphate + H(+)</text>
        <dbReference type="Rhea" id="RHEA:29395"/>
        <dbReference type="ChEBI" id="CHEBI:15377"/>
        <dbReference type="ChEBI" id="CHEBI:15378"/>
        <dbReference type="ChEBI" id="CHEBI:33019"/>
        <dbReference type="ChEBI" id="CHEBI:46398"/>
        <dbReference type="ChEBI" id="CHEBI:57865"/>
        <dbReference type="EC" id="3.6.1.9"/>
    </reaction>
</comment>
<comment type="caution">
    <text evidence="6">The sequence shown here is derived from an EMBL/GenBank/DDBJ whole genome shotgun (WGS) entry which is preliminary data.</text>
</comment>
<dbReference type="Pfam" id="PF02545">
    <property type="entry name" value="Maf"/>
    <property type="match status" value="1"/>
</dbReference>
<dbReference type="Proteomes" id="UP000396862">
    <property type="component" value="Unassembled WGS sequence"/>
</dbReference>
<feature type="site" description="Important for substrate specificity" evidence="4">
    <location>
        <position position="160"/>
    </location>
</feature>
<dbReference type="PANTHER" id="PTHR43213">
    <property type="entry name" value="BIFUNCTIONAL DTTP/UTP PYROPHOSPHATASE/METHYLTRANSFERASE PROTEIN-RELATED"/>
    <property type="match status" value="1"/>
</dbReference>
<proteinExistence type="inferred from homology"/>
<reference evidence="6 7" key="1">
    <citation type="submission" date="2018-03" db="EMBL/GenBank/DDBJ databases">
        <title>Genomic Encyclopedia of Archaeal and Bacterial Type Strains, Phase II (KMG-II): from individual species to whole genera.</title>
        <authorList>
            <person name="Goeker M."/>
        </authorList>
    </citation>
    <scope>NUCLEOTIDE SEQUENCE [LARGE SCALE GENOMIC DNA]</scope>
    <source>
        <strain evidence="6 7">DSM 27267</strain>
    </source>
</reference>
<evidence type="ECO:0000256" key="3">
    <source>
        <dbReference type="ARBA" id="ARBA00023080"/>
    </source>
</evidence>
<dbReference type="Gene3D" id="3.90.950.10">
    <property type="match status" value="1"/>
</dbReference>
<comment type="cofactor">
    <cofactor evidence="1 4">
        <name>a divalent metal cation</name>
        <dbReference type="ChEBI" id="CHEBI:60240"/>
    </cofactor>
</comment>
<dbReference type="CDD" id="cd00555">
    <property type="entry name" value="Maf"/>
    <property type="match status" value="1"/>
</dbReference>
<evidence type="ECO:0000256" key="4">
    <source>
        <dbReference type="HAMAP-Rule" id="MF_00528"/>
    </source>
</evidence>
<evidence type="ECO:0000256" key="1">
    <source>
        <dbReference type="ARBA" id="ARBA00001968"/>
    </source>
</evidence>
<comment type="caution">
    <text evidence="4">Lacks conserved residue(s) required for the propagation of feature annotation.</text>
</comment>
<name>A0A2P8C5L6_9BACT</name>
<dbReference type="EMBL" id="BLAU01000001">
    <property type="protein sequence ID" value="GET23592.1"/>
    <property type="molecule type" value="Genomic_DNA"/>
</dbReference>
<reference evidence="5 8" key="2">
    <citation type="submission" date="2019-10" db="EMBL/GenBank/DDBJ databases">
        <title>Prolixibacter strains distinguished by the presence of nitrate reductase genes were adept at nitrate-dependent anaerobic corrosion of metallic iron and carbon steel.</title>
        <authorList>
            <person name="Iino T."/>
            <person name="Shono N."/>
            <person name="Ito K."/>
            <person name="Nakamura R."/>
            <person name="Sueoka K."/>
            <person name="Harayama S."/>
            <person name="Ohkuma M."/>
        </authorList>
    </citation>
    <scope>NUCLEOTIDE SEQUENCE [LARGE SCALE GENOMIC DNA]</scope>
    <source>
        <strain evidence="5 8">MIC1-1</strain>
    </source>
</reference>
<organism evidence="6 7">
    <name type="scientific">Prolixibacter denitrificans</name>
    <dbReference type="NCBI Taxonomy" id="1541063"/>
    <lineage>
        <taxon>Bacteria</taxon>
        <taxon>Pseudomonadati</taxon>
        <taxon>Bacteroidota</taxon>
        <taxon>Bacteroidia</taxon>
        <taxon>Marinilabiliales</taxon>
        <taxon>Prolixibacteraceae</taxon>
        <taxon>Prolixibacter</taxon>
    </lineage>
</organism>
<dbReference type="NCBIfam" id="TIGR00172">
    <property type="entry name" value="maf"/>
    <property type="match status" value="1"/>
</dbReference>
<keyword evidence="3 4" id="KW-0546">Nucleotide metabolism</keyword>
<dbReference type="RefSeq" id="WP_106543926.1">
    <property type="nucleotide sequence ID" value="NZ_BLAU01000001.1"/>
</dbReference>
<dbReference type="GO" id="GO:0005737">
    <property type="term" value="C:cytoplasm"/>
    <property type="evidence" value="ECO:0007669"/>
    <property type="project" value="UniProtKB-SubCell"/>
</dbReference>
<evidence type="ECO:0000313" key="7">
    <source>
        <dbReference type="Proteomes" id="UP000240621"/>
    </source>
</evidence>
<protein>
    <recommendedName>
        <fullName evidence="4">dTTP/UTP pyrophosphatase</fullName>
        <shortName evidence="4">dTTPase/UTPase</shortName>
        <ecNumber evidence="4">3.6.1.9</ecNumber>
    </recommendedName>
    <alternativeName>
        <fullName evidence="4">Nucleoside triphosphate pyrophosphatase</fullName>
    </alternativeName>
    <alternativeName>
        <fullName evidence="4">Nucleotide pyrophosphatase</fullName>
        <shortName evidence="4">Nucleotide PPase</shortName>
    </alternativeName>
</protein>
<accession>A0A2P8C5L6</accession>
<comment type="similarity">
    <text evidence="4">Belongs to the Maf family. YhdE subfamily.</text>
</comment>
<comment type="subcellular location">
    <subcellularLocation>
        <location evidence="4">Cytoplasm</location>
    </subcellularLocation>
</comment>
<dbReference type="OrthoDB" id="9807767at2"/>
<feature type="active site" description="Proton acceptor" evidence="4">
    <location>
        <position position="77"/>
    </location>
</feature>
<dbReference type="EMBL" id="PYGC01000019">
    <property type="protein sequence ID" value="PSK80254.1"/>
    <property type="molecule type" value="Genomic_DNA"/>
</dbReference>
<comment type="catalytic activity">
    <reaction evidence="4">
        <text>dTTP + H2O = dTMP + diphosphate + H(+)</text>
        <dbReference type="Rhea" id="RHEA:28534"/>
        <dbReference type="ChEBI" id="CHEBI:15377"/>
        <dbReference type="ChEBI" id="CHEBI:15378"/>
        <dbReference type="ChEBI" id="CHEBI:33019"/>
        <dbReference type="ChEBI" id="CHEBI:37568"/>
        <dbReference type="ChEBI" id="CHEBI:63528"/>
        <dbReference type="EC" id="3.6.1.9"/>
    </reaction>
</comment>
<dbReference type="GO" id="GO:0009117">
    <property type="term" value="P:nucleotide metabolic process"/>
    <property type="evidence" value="ECO:0007669"/>
    <property type="project" value="UniProtKB-KW"/>
</dbReference>
<feature type="site" description="Important for substrate specificity" evidence="4">
    <location>
        <position position="78"/>
    </location>
</feature>
<dbReference type="SUPFAM" id="SSF52972">
    <property type="entry name" value="ITPase-like"/>
    <property type="match status" value="1"/>
</dbReference>
<feature type="site" description="Important for substrate specificity" evidence="4">
    <location>
        <position position="19"/>
    </location>
</feature>
<keyword evidence="2 4" id="KW-0378">Hydrolase</keyword>
<evidence type="ECO:0000313" key="8">
    <source>
        <dbReference type="Proteomes" id="UP000396862"/>
    </source>
</evidence>
<gene>
    <name evidence="6" type="ORF">CLV93_1194</name>
    <name evidence="5" type="ORF">JCM18694_38380</name>
</gene>
<dbReference type="PIRSF" id="PIRSF006305">
    <property type="entry name" value="Maf"/>
    <property type="match status" value="1"/>
</dbReference>
<sequence length="193" mass="22194">MVLENLKDYRIILASKSPRRQQLLADLDIDFVTEIHEVDEVFPEGLPMEEIPQYLARLKAEPFVGTMKENDLVITSDTIVYVADEVLGKPTDYDEAVDMLRKLSGRQHEVVTGVCLTSKTKQVSFAAVTDVFFKELSQEEIDYYITHYKPYDKAGAYGIQEWIGYIGIERIEGSYFNVMGLPVQHLYEELSKW</sequence>
<evidence type="ECO:0000256" key="2">
    <source>
        <dbReference type="ARBA" id="ARBA00022801"/>
    </source>
</evidence>
<dbReference type="Proteomes" id="UP000240621">
    <property type="component" value="Unassembled WGS sequence"/>
</dbReference>
<comment type="function">
    <text evidence="4">Nucleoside triphosphate pyrophosphatase that hydrolyzes dTTP and UTP. May have a dual role in cell division arrest and in preventing the incorporation of modified nucleotides into cellular nucleic acids.</text>
</comment>
<keyword evidence="8" id="KW-1185">Reference proteome</keyword>
<evidence type="ECO:0000313" key="5">
    <source>
        <dbReference type="EMBL" id="GET23592.1"/>
    </source>
</evidence>
<dbReference type="PANTHER" id="PTHR43213:SF5">
    <property type="entry name" value="BIFUNCTIONAL DTTP_UTP PYROPHOSPHATASE_METHYLTRANSFERASE PROTEIN-RELATED"/>
    <property type="match status" value="1"/>
</dbReference>
<dbReference type="AlphaFoldDB" id="A0A2P8C5L6"/>